<dbReference type="GO" id="GO:0071111">
    <property type="term" value="F:cyclic-guanylate-specific phosphodiesterase activity"/>
    <property type="evidence" value="ECO:0007669"/>
    <property type="project" value="InterPro"/>
</dbReference>
<feature type="domain" description="EAL" evidence="1">
    <location>
        <begin position="406"/>
        <end position="642"/>
    </location>
</feature>
<dbReference type="EMBL" id="JAFKCZ010000003">
    <property type="protein sequence ID" value="MBN7795681.1"/>
    <property type="molecule type" value="Genomic_DNA"/>
</dbReference>
<dbReference type="Gene3D" id="3.30.70.270">
    <property type="match status" value="1"/>
</dbReference>
<dbReference type="Gene3D" id="6.20.270.20">
    <property type="entry name" value="LapD/MoxY periplasmic domain"/>
    <property type="match status" value="1"/>
</dbReference>
<dbReference type="Pfam" id="PF00990">
    <property type="entry name" value="GGDEF"/>
    <property type="match status" value="1"/>
</dbReference>
<gene>
    <name evidence="4" type="ORF">JYP50_03710</name>
</gene>
<dbReference type="SUPFAM" id="SSF55073">
    <property type="entry name" value="Nucleotide cyclase"/>
    <property type="match status" value="1"/>
</dbReference>
<dbReference type="Proteomes" id="UP000664303">
    <property type="component" value="Unassembled WGS sequence"/>
</dbReference>
<evidence type="ECO:0000313" key="4">
    <source>
        <dbReference type="EMBL" id="MBN7795681.1"/>
    </source>
</evidence>
<evidence type="ECO:0000259" key="3">
    <source>
        <dbReference type="PROSITE" id="PS50887"/>
    </source>
</evidence>
<proteinExistence type="predicted"/>
<dbReference type="GO" id="GO:0016020">
    <property type="term" value="C:membrane"/>
    <property type="evidence" value="ECO:0007669"/>
    <property type="project" value="InterPro"/>
</dbReference>
<dbReference type="RefSeq" id="WP_206559136.1">
    <property type="nucleotide sequence ID" value="NZ_JAFKCZ010000003.1"/>
</dbReference>
<evidence type="ECO:0000259" key="1">
    <source>
        <dbReference type="PROSITE" id="PS50883"/>
    </source>
</evidence>
<dbReference type="InterPro" id="IPR043128">
    <property type="entry name" value="Rev_trsase/Diguanyl_cyclase"/>
</dbReference>
<dbReference type="InterPro" id="IPR035919">
    <property type="entry name" value="EAL_sf"/>
</dbReference>
<organism evidence="4 5">
    <name type="scientific">Parahaliea mediterranea</name>
    <dbReference type="NCBI Taxonomy" id="651086"/>
    <lineage>
        <taxon>Bacteria</taxon>
        <taxon>Pseudomonadati</taxon>
        <taxon>Pseudomonadota</taxon>
        <taxon>Gammaproteobacteria</taxon>
        <taxon>Cellvibrionales</taxon>
        <taxon>Halieaceae</taxon>
        <taxon>Parahaliea</taxon>
    </lineage>
</organism>
<keyword evidence="5" id="KW-1185">Reference proteome</keyword>
<dbReference type="InterPro" id="IPR042461">
    <property type="entry name" value="LapD_MoxY_peri_C"/>
</dbReference>
<dbReference type="Gene3D" id="3.30.110.200">
    <property type="match status" value="1"/>
</dbReference>
<dbReference type="PROSITE" id="PS50883">
    <property type="entry name" value="EAL"/>
    <property type="match status" value="1"/>
</dbReference>
<dbReference type="Pfam" id="PF16448">
    <property type="entry name" value="LapD_MoxY_N"/>
    <property type="match status" value="1"/>
</dbReference>
<reference evidence="4" key="1">
    <citation type="submission" date="2021-02" db="EMBL/GenBank/DDBJ databases">
        <title>PHA producing bacteria isolated from coastal sediment in Guangdong, Shenzhen.</title>
        <authorList>
            <person name="Zheng W."/>
            <person name="Yu S."/>
            <person name="Huang Y."/>
        </authorList>
    </citation>
    <scope>NUCLEOTIDE SEQUENCE</scope>
    <source>
        <strain evidence="4">TN14-10</strain>
    </source>
</reference>
<comment type="caution">
    <text evidence="4">The sequence shown here is derived from an EMBL/GenBank/DDBJ whole genome shotgun (WGS) entry which is preliminary data.</text>
</comment>
<dbReference type="InterPro" id="IPR032244">
    <property type="entry name" value="LapD_MoxY_N"/>
</dbReference>
<dbReference type="PROSITE" id="PS50885">
    <property type="entry name" value="HAMP"/>
    <property type="match status" value="1"/>
</dbReference>
<protein>
    <submittedName>
        <fullName evidence="4">EAL domain-containing protein</fullName>
    </submittedName>
</protein>
<sequence length="642" mass="71597">MSLFKQLWLAICVLLVLVFGGSFIVSSLSAKRYLEQQLYMKNSDNAAALALSLTQQDADPVLLELTLAAQFDTGHYEMIELVDPEGQVVVRRTDNQHMSGAPAWFTRMLPIEVEPGYAQVQKGWQQVGTLSLRSHSRFAYQELWESTQQLALVFLGAMLLAGLVGNVMLRRILRPLDDVVDQAVAIGDRRFVTTDEPYTLEFKRLVSAMNTLSARIRDMLRQEARRLEKWQRDSHIDKVTGLLNREPFMQSLDAAMQSDDVNATGTLTLIRLGGLAQLNQVYGRKVIDGLLEDLGDALNAIVSAHSRWGASRLNGSDFAVLSPRAVEPKKVATEVQDAMRHVLERRSMLDDVTLPVAATVYVHGESVSEVLTRLDAALLATDREGESSVNIAFKGDVQMLPMREQMDRWREIFDKALTEKLFTLEPYPVVGLDGRPIHYESPARLPWQGEVLSAGAFLPWINRLEMSSDLDRAIIELALEMIERRQEPICINLSVASVVELDFPTWLARRLASRPEAAARLWLEVPEAMAFRHLGNFKKLCERAKAYNCKLGIEHVGHQLAELGQLHDVGLDYLKVDVAFVRDIDSNGGNQTLLRTLCTVGHSIGVQVIAEGVQTDAEWRALEELGIDGATGPIVTARGNGR</sequence>
<dbReference type="Pfam" id="PF00563">
    <property type="entry name" value="EAL"/>
    <property type="match status" value="1"/>
</dbReference>
<dbReference type="PANTHER" id="PTHR33121:SF23">
    <property type="entry name" value="CYCLIC DI-GMP PHOSPHODIESTERASE PDEB"/>
    <property type="match status" value="1"/>
</dbReference>
<dbReference type="SMART" id="SM00267">
    <property type="entry name" value="GGDEF"/>
    <property type="match status" value="1"/>
</dbReference>
<dbReference type="InterPro" id="IPR003660">
    <property type="entry name" value="HAMP_dom"/>
</dbReference>
<dbReference type="PANTHER" id="PTHR33121">
    <property type="entry name" value="CYCLIC DI-GMP PHOSPHODIESTERASE PDEF"/>
    <property type="match status" value="1"/>
</dbReference>
<dbReference type="SUPFAM" id="SSF141868">
    <property type="entry name" value="EAL domain-like"/>
    <property type="match status" value="1"/>
</dbReference>
<dbReference type="PROSITE" id="PS50887">
    <property type="entry name" value="GGDEF"/>
    <property type="match status" value="1"/>
</dbReference>
<dbReference type="InterPro" id="IPR050706">
    <property type="entry name" value="Cyclic-di-GMP_PDE-like"/>
</dbReference>
<feature type="domain" description="GGDEF" evidence="3">
    <location>
        <begin position="263"/>
        <end position="394"/>
    </location>
</feature>
<dbReference type="Gene3D" id="3.20.20.450">
    <property type="entry name" value="EAL domain"/>
    <property type="match status" value="1"/>
</dbReference>
<name>A0A939DCL2_9GAMM</name>
<evidence type="ECO:0000259" key="2">
    <source>
        <dbReference type="PROSITE" id="PS50885"/>
    </source>
</evidence>
<dbReference type="InterPro" id="IPR000160">
    <property type="entry name" value="GGDEF_dom"/>
</dbReference>
<feature type="domain" description="HAMP" evidence="2">
    <location>
        <begin position="170"/>
        <end position="221"/>
    </location>
</feature>
<dbReference type="AlphaFoldDB" id="A0A939DCL2"/>
<dbReference type="SMART" id="SM00304">
    <property type="entry name" value="HAMP"/>
    <property type="match status" value="1"/>
</dbReference>
<dbReference type="InterPro" id="IPR029787">
    <property type="entry name" value="Nucleotide_cyclase"/>
</dbReference>
<dbReference type="GO" id="GO:0007165">
    <property type="term" value="P:signal transduction"/>
    <property type="evidence" value="ECO:0007669"/>
    <property type="project" value="InterPro"/>
</dbReference>
<dbReference type="CDD" id="cd01948">
    <property type="entry name" value="EAL"/>
    <property type="match status" value="1"/>
</dbReference>
<dbReference type="InterPro" id="IPR001633">
    <property type="entry name" value="EAL_dom"/>
</dbReference>
<accession>A0A939DCL2</accession>
<dbReference type="SMART" id="SM00052">
    <property type="entry name" value="EAL"/>
    <property type="match status" value="1"/>
</dbReference>
<evidence type="ECO:0000313" key="5">
    <source>
        <dbReference type="Proteomes" id="UP000664303"/>
    </source>
</evidence>